<evidence type="ECO:0000313" key="2">
    <source>
        <dbReference type="Proteomes" id="UP001163321"/>
    </source>
</evidence>
<organism evidence="1 2">
    <name type="scientific">Peronosclerospora sorghi</name>
    <dbReference type="NCBI Taxonomy" id="230839"/>
    <lineage>
        <taxon>Eukaryota</taxon>
        <taxon>Sar</taxon>
        <taxon>Stramenopiles</taxon>
        <taxon>Oomycota</taxon>
        <taxon>Peronosporomycetes</taxon>
        <taxon>Peronosporales</taxon>
        <taxon>Peronosporaceae</taxon>
        <taxon>Peronosclerospora</taxon>
    </lineage>
</organism>
<reference evidence="1 2" key="1">
    <citation type="journal article" date="2022" name="bioRxiv">
        <title>The genome of the oomycete Peronosclerospora sorghi, a cosmopolitan pathogen of maize and sorghum, is inflated with dispersed pseudogenes.</title>
        <authorList>
            <person name="Fletcher K."/>
            <person name="Martin F."/>
            <person name="Isakeit T."/>
            <person name="Cavanaugh K."/>
            <person name="Magill C."/>
            <person name="Michelmore R."/>
        </authorList>
    </citation>
    <scope>NUCLEOTIDE SEQUENCE [LARGE SCALE GENOMIC DNA]</scope>
    <source>
        <strain evidence="1">P6</strain>
    </source>
</reference>
<proteinExistence type="predicted"/>
<sequence length="62" mass="7046">MVAIVVRPTVVDDIVQNFLAKWPYAFAEHVKVKKDVGVVPDIYTNVVLSRQLDDTYKITKKA</sequence>
<keyword evidence="2" id="KW-1185">Reference proteome</keyword>
<accession>A0ACC0WSV3</accession>
<gene>
    <name evidence="1" type="ORF">PsorP6_002387</name>
</gene>
<evidence type="ECO:0000313" key="1">
    <source>
        <dbReference type="EMBL" id="KAI9921110.1"/>
    </source>
</evidence>
<protein>
    <submittedName>
        <fullName evidence="1">Uncharacterized protein</fullName>
    </submittedName>
</protein>
<comment type="caution">
    <text evidence="1">The sequence shown here is derived from an EMBL/GenBank/DDBJ whole genome shotgun (WGS) entry which is preliminary data.</text>
</comment>
<name>A0ACC0WSV3_9STRA</name>
<dbReference type="Proteomes" id="UP001163321">
    <property type="component" value="Chromosome 1"/>
</dbReference>
<dbReference type="EMBL" id="CM047580">
    <property type="protein sequence ID" value="KAI9921110.1"/>
    <property type="molecule type" value="Genomic_DNA"/>
</dbReference>